<comment type="caution">
    <text evidence="2">The sequence shown here is derived from an EMBL/GenBank/DDBJ whole genome shotgun (WGS) entry which is preliminary data.</text>
</comment>
<dbReference type="Proteomes" id="UP000027238">
    <property type="component" value="Unassembled WGS sequence"/>
</dbReference>
<feature type="region of interest" description="Disordered" evidence="1">
    <location>
        <begin position="59"/>
        <end position="83"/>
    </location>
</feature>
<keyword evidence="3" id="KW-1185">Reference proteome</keyword>
<evidence type="ECO:0000256" key="1">
    <source>
        <dbReference type="SAM" id="MobiDB-lite"/>
    </source>
</evidence>
<proteinExistence type="predicted"/>
<sequence>MVPNSLNGLPAHDDRPLRYQIQSEETERSKMFLRSKFEHPTRFEPLEKILSTQYTPLKSAPLSQSARRTSWSRECPTHPFRLNPRQQHLSNKISLQPWTSEISAPFWPTSATQDVTLATSA</sequence>
<feature type="compositionally biased region" description="Polar residues" evidence="1">
    <location>
        <begin position="59"/>
        <end position="69"/>
    </location>
</feature>
<accession>A0A066Y134</accession>
<dbReference type="AlphaFoldDB" id="A0A066Y134"/>
<protein>
    <submittedName>
        <fullName evidence="2">Uncharacterized protein</fullName>
    </submittedName>
</protein>
<gene>
    <name evidence="2" type="ORF">CSUB01_12009</name>
</gene>
<dbReference type="EMBL" id="JMSE01000091">
    <property type="protein sequence ID" value="KDN71940.1"/>
    <property type="molecule type" value="Genomic_DNA"/>
</dbReference>
<name>A0A066Y134_COLSU</name>
<evidence type="ECO:0000313" key="2">
    <source>
        <dbReference type="EMBL" id="KDN71940.1"/>
    </source>
</evidence>
<feature type="region of interest" description="Disordered" evidence="1">
    <location>
        <begin position="1"/>
        <end position="24"/>
    </location>
</feature>
<organism evidence="2 3">
    <name type="scientific">Colletotrichum sublineola</name>
    <name type="common">Sorghum anthracnose fungus</name>
    <dbReference type="NCBI Taxonomy" id="1173701"/>
    <lineage>
        <taxon>Eukaryota</taxon>
        <taxon>Fungi</taxon>
        <taxon>Dikarya</taxon>
        <taxon>Ascomycota</taxon>
        <taxon>Pezizomycotina</taxon>
        <taxon>Sordariomycetes</taxon>
        <taxon>Hypocreomycetidae</taxon>
        <taxon>Glomerellales</taxon>
        <taxon>Glomerellaceae</taxon>
        <taxon>Colletotrichum</taxon>
        <taxon>Colletotrichum graminicola species complex</taxon>
    </lineage>
</organism>
<reference evidence="3" key="1">
    <citation type="journal article" date="2014" name="Genome Announc.">
        <title>Draft genome sequence of Colletotrichum sublineola, a destructive pathogen of cultivated sorghum.</title>
        <authorList>
            <person name="Baroncelli R."/>
            <person name="Sanz-Martin J.M."/>
            <person name="Rech G.E."/>
            <person name="Sukno S.A."/>
            <person name="Thon M.R."/>
        </authorList>
    </citation>
    <scope>NUCLEOTIDE SEQUENCE [LARGE SCALE GENOMIC DNA]</scope>
    <source>
        <strain evidence="3">TX430BB</strain>
    </source>
</reference>
<dbReference type="HOGENOM" id="CLU_2037927_0_0_1"/>
<evidence type="ECO:0000313" key="3">
    <source>
        <dbReference type="Proteomes" id="UP000027238"/>
    </source>
</evidence>